<dbReference type="Gene3D" id="3.30.70.1290">
    <property type="entry name" value="Transposase IS200-like"/>
    <property type="match status" value="1"/>
</dbReference>
<protein>
    <submittedName>
        <fullName evidence="2">Transposase</fullName>
    </submittedName>
</protein>
<dbReference type="SUPFAM" id="SSF143422">
    <property type="entry name" value="Transposase IS200-like"/>
    <property type="match status" value="1"/>
</dbReference>
<evidence type="ECO:0000313" key="3">
    <source>
        <dbReference type="Proteomes" id="UP001260534"/>
    </source>
</evidence>
<dbReference type="Proteomes" id="UP001260534">
    <property type="component" value="Unassembled WGS sequence"/>
</dbReference>
<keyword evidence="3" id="KW-1185">Reference proteome</keyword>
<comment type="caution">
    <text evidence="2">The sequence shown here is derived from an EMBL/GenBank/DDBJ whole genome shotgun (WGS) entry which is preliminary data.</text>
</comment>
<dbReference type="InterPro" id="IPR036515">
    <property type="entry name" value="Transposase_17_sf"/>
</dbReference>
<sequence>MHIQSVKGHRALRAGRHSDRGQLYLLTAVTFERAPLFADWRCARAAAACLAERSTWPDARLLCWVLMPDHWHGLIELQATIALADVMQRAKGRCARAVNRARGRGGCVWSRGFHDHALRRDDDVLHVARYIVANPLRAGLVPRLGDYPYWDAVWLTSPS</sequence>
<dbReference type="RefSeq" id="WP_209230345.1">
    <property type="nucleotide sequence ID" value="NZ_JAGHXG010000007.1"/>
</dbReference>
<evidence type="ECO:0000313" key="2">
    <source>
        <dbReference type="EMBL" id="MDS9993055.1"/>
    </source>
</evidence>
<reference evidence="2 3" key="1">
    <citation type="submission" date="2023-01" db="EMBL/GenBank/DDBJ databases">
        <title>Xanthomonas hawaiianensis sp. nov. isolated from Araceae family in Hawaii.</title>
        <authorList>
            <person name="Chunag S.-C."/>
            <person name="Dobhal S."/>
            <person name="Alvarez A."/>
            <person name="Arif M."/>
        </authorList>
    </citation>
    <scope>NUCLEOTIDE SEQUENCE [LARGE SCALE GENOMIC DNA]</scope>
    <source>
        <strain evidence="2 3">A2111</strain>
    </source>
</reference>
<dbReference type="PANTHER" id="PTHR36966">
    <property type="entry name" value="REP-ASSOCIATED TYROSINE TRANSPOSASE"/>
    <property type="match status" value="1"/>
</dbReference>
<dbReference type="InterPro" id="IPR052715">
    <property type="entry name" value="RAYT_transposase"/>
</dbReference>
<dbReference type="SMART" id="SM01321">
    <property type="entry name" value="Y1_Tnp"/>
    <property type="match status" value="1"/>
</dbReference>
<accession>A0ABU2I4J0</accession>
<dbReference type="InterPro" id="IPR002686">
    <property type="entry name" value="Transposase_17"/>
</dbReference>
<feature type="domain" description="Transposase IS200-like" evidence="1">
    <location>
        <begin position="19"/>
        <end position="134"/>
    </location>
</feature>
<dbReference type="NCBIfam" id="NF047646">
    <property type="entry name" value="REP_Tyr_transpos"/>
    <property type="match status" value="1"/>
</dbReference>
<gene>
    <name evidence="2" type="ORF">PNQ69_09740</name>
</gene>
<organism evidence="2 3">
    <name type="scientific">Xanthomonas hawaiiensis</name>
    <dbReference type="NCBI Taxonomy" id="3003247"/>
    <lineage>
        <taxon>Bacteria</taxon>
        <taxon>Pseudomonadati</taxon>
        <taxon>Pseudomonadota</taxon>
        <taxon>Gammaproteobacteria</taxon>
        <taxon>Lysobacterales</taxon>
        <taxon>Lysobacteraceae</taxon>
        <taxon>Xanthomonas</taxon>
    </lineage>
</organism>
<dbReference type="PANTHER" id="PTHR36966:SF1">
    <property type="entry name" value="REP-ASSOCIATED TYROSINE TRANSPOSASE"/>
    <property type="match status" value="1"/>
</dbReference>
<evidence type="ECO:0000259" key="1">
    <source>
        <dbReference type="SMART" id="SM01321"/>
    </source>
</evidence>
<dbReference type="EMBL" id="JAQMHB010000001">
    <property type="protein sequence ID" value="MDS9993055.1"/>
    <property type="molecule type" value="Genomic_DNA"/>
</dbReference>
<name>A0ABU2I4J0_9XANT</name>
<proteinExistence type="predicted"/>
<dbReference type="Pfam" id="PF01797">
    <property type="entry name" value="Y1_Tnp"/>
    <property type="match status" value="1"/>
</dbReference>